<dbReference type="Proteomes" id="UP000582643">
    <property type="component" value="Unassembled WGS sequence"/>
</dbReference>
<dbReference type="AlphaFoldDB" id="A0A7W7XCG4"/>
<dbReference type="Pfam" id="PF00571">
    <property type="entry name" value="CBS"/>
    <property type="match status" value="1"/>
</dbReference>
<dbReference type="InterPro" id="IPR000644">
    <property type="entry name" value="CBS_dom"/>
</dbReference>
<feature type="region of interest" description="Disordered" evidence="1">
    <location>
        <begin position="1"/>
        <end position="27"/>
    </location>
</feature>
<keyword evidence="4" id="KW-1185">Reference proteome</keyword>
<dbReference type="RefSeq" id="WP_181924580.1">
    <property type="nucleotide sequence ID" value="NZ_JACHJY010000004.1"/>
</dbReference>
<protein>
    <submittedName>
        <fullName evidence="3">CBS domain-containing protein</fullName>
    </submittedName>
</protein>
<accession>A0A7W7XCG4</accession>
<evidence type="ECO:0000256" key="1">
    <source>
        <dbReference type="SAM" id="MobiDB-lite"/>
    </source>
</evidence>
<name>A0A7W7XCG4_9ACTN</name>
<proteinExistence type="predicted"/>
<sequence length="96" mass="10269">MTPVQSHPRPAHPVTGSLPMSPPGEAEPHVWADMTVEVALAVMSGARTGRLVVRDGDGRRTGLVTRDQLVGFRGTSAYTDRVQLRDLRPADAPSPS</sequence>
<reference evidence="3 4" key="1">
    <citation type="submission" date="2020-08" db="EMBL/GenBank/DDBJ databases">
        <title>Genomic Encyclopedia of Type Strains, Phase III (KMG-III): the genomes of soil and plant-associated and newly described type strains.</title>
        <authorList>
            <person name="Whitman W."/>
        </authorList>
    </citation>
    <scope>NUCLEOTIDE SEQUENCE [LARGE SCALE GENOMIC DNA]</scope>
    <source>
        <strain evidence="3 4">SFB5A</strain>
    </source>
</reference>
<evidence type="ECO:0000313" key="3">
    <source>
        <dbReference type="EMBL" id="MBB4982203.1"/>
    </source>
</evidence>
<feature type="domain" description="CBS" evidence="2">
    <location>
        <begin position="28"/>
        <end position="70"/>
    </location>
</feature>
<dbReference type="SUPFAM" id="SSF54631">
    <property type="entry name" value="CBS-domain pair"/>
    <property type="match status" value="1"/>
</dbReference>
<comment type="caution">
    <text evidence="3">The sequence shown here is derived from an EMBL/GenBank/DDBJ whole genome shotgun (WGS) entry which is preliminary data.</text>
</comment>
<gene>
    <name evidence="3" type="ORF">GGE06_003113</name>
</gene>
<evidence type="ECO:0000259" key="2">
    <source>
        <dbReference type="Pfam" id="PF00571"/>
    </source>
</evidence>
<dbReference type="EMBL" id="JACHJY010000004">
    <property type="protein sequence ID" value="MBB4982203.1"/>
    <property type="molecule type" value="Genomic_DNA"/>
</dbReference>
<evidence type="ECO:0000313" key="4">
    <source>
        <dbReference type="Proteomes" id="UP000582643"/>
    </source>
</evidence>
<dbReference type="InterPro" id="IPR046342">
    <property type="entry name" value="CBS_dom_sf"/>
</dbReference>
<organism evidence="3 4">
    <name type="scientific">Streptomyces nymphaeiformis</name>
    <dbReference type="NCBI Taxonomy" id="2663842"/>
    <lineage>
        <taxon>Bacteria</taxon>
        <taxon>Bacillati</taxon>
        <taxon>Actinomycetota</taxon>
        <taxon>Actinomycetes</taxon>
        <taxon>Kitasatosporales</taxon>
        <taxon>Streptomycetaceae</taxon>
        <taxon>Streptomyces</taxon>
    </lineage>
</organism>